<dbReference type="Proteomes" id="UP000712947">
    <property type="component" value="Unassembled WGS sequence"/>
</dbReference>
<name>A0AA44CMP9_YERMO</name>
<evidence type="ECO:0000313" key="1">
    <source>
        <dbReference type="EMBL" id="NIL23538.1"/>
    </source>
</evidence>
<protein>
    <submittedName>
        <fullName evidence="1">Uncharacterized protein</fullName>
    </submittedName>
</protein>
<dbReference type="AlphaFoldDB" id="A0AA44CMP9"/>
<proteinExistence type="predicted"/>
<gene>
    <name evidence="1" type="ORF">HB991_13595</name>
</gene>
<organism evidence="1 2">
    <name type="scientific">Yersinia mollaretii</name>
    <dbReference type="NCBI Taxonomy" id="33060"/>
    <lineage>
        <taxon>Bacteria</taxon>
        <taxon>Pseudomonadati</taxon>
        <taxon>Pseudomonadota</taxon>
        <taxon>Gammaproteobacteria</taxon>
        <taxon>Enterobacterales</taxon>
        <taxon>Yersiniaceae</taxon>
        <taxon>Yersinia</taxon>
    </lineage>
</organism>
<reference evidence="1" key="1">
    <citation type="submission" date="2020-03" db="EMBL/GenBank/DDBJ databases">
        <authorList>
            <person name="Kislichkina A."/>
            <person name="Dentovskaya S."/>
            <person name="Shaikhutdinov R."/>
            <person name="Ivanov S."/>
            <person name="Sizova A."/>
            <person name="Solomentsev V."/>
            <person name="Bogun A."/>
        </authorList>
    </citation>
    <scope>NUCLEOTIDE SEQUENCE</scope>
    <source>
        <strain evidence="1">SCPM-O-B-7610</strain>
    </source>
</reference>
<dbReference type="RefSeq" id="WP_167311759.1">
    <property type="nucleotide sequence ID" value="NZ_CAWPGR010000006.1"/>
</dbReference>
<comment type="caution">
    <text evidence="1">The sequence shown here is derived from an EMBL/GenBank/DDBJ whole genome shotgun (WGS) entry which is preliminary data.</text>
</comment>
<evidence type="ECO:0000313" key="2">
    <source>
        <dbReference type="Proteomes" id="UP000712947"/>
    </source>
</evidence>
<dbReference type="EMBL" id="JAASAI010000014">
    <property type="protein sequence ID" value="NIL23538.1"/>
    <property type="molecule type" value="Genomic_DNA"/>
</dbReference>
<sequence length="832" mass="90998">MRDQCIQEVMKAAGRSLNQQEIQGIEARILRNMKTLAQNDRAGWQAKSESTRMTEAATAAAQELIHEAQLKKRRIALTIAAHDRIDRFVQGYTGKDGKIGALKRTLAFFADARSDFLPIETRANATKALALSEMQETFDATNPKIFGLFEDQQGVRDLVYEMWGVDTGNSAAKSGAKAWLNTAEGLRRRFNDAGGDIGKLDDWSLPQHHSQDKVSKAGPQQWSADIAGKLDRSKYVNPDGTTMDNVQLQAFLTEAWKSIATGGVNKLKPGGPNIGGSRANRGNETRQIHLKDPQAYLDYQAKYGDRTLWEVMTKHIEGVSKDIALVETYGPNPDHVFNYFLDTAKQDMTLAAPEKTGKVSEQAISTENLYNFVAGKTLPIANQAIAQGFDTLRNLMVASRLGSAVISSLSDVGTLAISAKVNNLPALQLTKNVLSALNPANQAELRIARRAGLAMETLLGSINRWGSDTLGPSWSSKAASSVIRASGLNALSDAQKRAYGVTMMGSIGQLTREHSTLSAIDATDNRILLSKGITEQDWTIWKMAQQEDWGNGNNTMLTPESIMRIPDNQVMHLGLPDRVRFEAARKLLGTVLEEVDMAIITPGARDRLLSLENVQRGTWKGELTRSFFLFKTFPLAMVSRHWARGFNMPTVGGKAGYLASVIASTTILGAISMQISELLNGKNPRNMAEGRFWLAAALKGGALGLYGDFLFSDQTQAGRGIVASLMGPAIGAGEEFIGLTQGNLLQLGAGEDTDFGAELVRMVKGLTPGANLWYTKAATDHLIFHNLQEYFSPGYLRKMEKRARSQYGQSYWWRPGETAPDSAPDFSKSTGR</sequence>
<accession>A0AA44CMP9</accession>